<gene>
    <name evidence="1" type="ORF">FO442_01885</name>
</gene>
<dbReference type="AlphaFoldDB" id="A0A556N6U7"/>
<comment type="caution">
    <text evidence="1">The sequence shown here is derived from an EMBL/GenBank/DDBJ whole genome shotgun (WGS) entry which is preliminary data.</text>
</comment>
<dbReference type="OrthoDB" id="663842at2"/>
<dbReference type="RefSeq" id="WP_144331439.1">
    <property type="nucleotide sequence ID" value="NZ_VLPL01000001.1"/>
</dbReference>
<sequence>MKYLLLILVSALSLSTYSQLDRKAIYAALASESKETVQKQLDGIQNMKETPEVKAFKGALQMKAAQFQKTAKEKLNLFNMGKKALESEIKSNDGNVEYRFLRLLIQENAPKQLKYDGNIEEDALSIVSGYSKLKESTKAAIESYAKKSASLKNLL</sequence>
<protein>
    <submittedName>
        <fullName evidence="1">Uncharacterized protein</fullName>
    </submittedName>
</protein>
<accession>A0A556N6U7</accession>
<keyword evidence="2" id="KW-1185">Reference proteome</keyword>
<evidence type="ECO:0000313" key="2">
    <source>
        <dbReference type="Proteomes" id="UP000316008"/>
    </source>
</evidence>
<proteinExistence type="predicted"/>
<organism evidence="1 2">
    <name type="scientific">Fluviicola chungangensis</name>
    <dbReference type="NCBI Taxonomy" id="2597671"/>
    <lineage>
        <taxon>Bacteria</taxon>
        <taxon>Pseudomonadati</taxon>
        <taxon>Bacteroidota</taxon>
        <taxon>Flavobacteriia</taxon>
        <taxon>Flavobacteriales</taxon>
        <taxon>Crocinitomicaceae</taxon>
        <taxon>Fluviicola</taxon>
    </lineage>
</organism>
<reference evidence="1 2" key="1">
    <citation type="submission" date="2019-07" db="EMBL/GenBank/DDBJ databases">
        <authorList>
            <person name="Huq M.A."/>
        </authorList>
    </citation>
    <scope>NUCLEOTIDE SEQUENCE [LARGE SCALE GENOMIC DNA]</scope>
    <source>
        <strain evidence="1 2">MAH-3</strain>
    </source>
</reference>
<dbReference type="EMBL" id="VLPL01000001">
    <property type="protein sequence ID" value="TSJ47904.1"/>
    <property type="molecule type" value="Genomic_DNA"/>
</dbReference>
<dbReference type="Proteomes" id="UP000316008">
    <property type="component" value="Unassembled WGS sequence"/>
</dbReference>
<name>A0A556N6U7_9FLAO</name>
<evidence type="ECO:0000313" key="1">
    <source>
        <dbReference type="EMBL" id="TSJ47904.1"/>
    </source>
</evidence>